<protein>
    <submittedName>
        <fullName evidence="2 3">Uncharacterized protein</fullName>
    </submittedName>
</protein>
<reference evidence="4" key="2">
    <citation type="submission" date="2012-11" db="EMBL/GenBank/DDBJ databases">
        <authorList>
            <person name="Kuo A."/>
            <person name="Curtis B.A."/>
            <person name="Tanifuji G."/>
            <person name="Burki F."/>
            <person name="Gruber A."/>
            <person name="Irimia M."/>
            <person name="Maruyama S."/>
            <person name="Arias M.C."/>
            <person name="Ball S.G."/>
            <person name="Gile G.H."/>
            <person name="Hirakawa Y."/>
            <person name="Hopkins J.F."/>
            <person name="Rensing S.A."/>
            <person name="Schmutz J."/>
            <person name="Symeonidi A."/>
            <person name="Elias M."/>
            <person name="Eveleigh R.J."/>
            <person name="Herman E.K."/>
            <person name="Klute M.J."/>
            <person name="Nakayama T."/>
            <person name="Obornik M."/>
            <person name="Reyes-Prieto A."/>
            <person name="Armbrust E.V."/>
            <person name="Aves S.J."/>
            <person name="Beiko R.G."/>
            <person name="Coutinho P."/>
            <person name="Dacks J.B."/>
            <person name="Durnford D.G."/>
            <person name="Fast N.M."/>
            <person name="Green B.R."/>
            <person name="Grisdale C."/>
            <person name="Hempe F."/>
            <person name="Henrissat B."/>
            <person name="Hoppner M.P."/>
            <person name="Ishida K.-I."/>
            <person name="Kim E."/>
            <person name="Koreny L."/>
            <person name="Kroth P.G."/>
            <person name="Liu Y."/>
            <person name="Malik S.-B."/>
            <person name="Maier U.G."/>
            <person name="McRose D."/>
            <person name="Mock T."/>
            <person name="Neilson J.A."/>
            <person name="Onodera N.T."/>
            <person name="Poole A.M."/>
            <person name="Pritham E.J."/>
            <person name="Richards T.A."/>
            <person name="Rocap G."/>
            <person name="Roy S.W."/>
            <person name="Sarai C."/>
            <person name="Schaack S."/>
            <person name="Shirato S."/>
            <person name="Slamovits C.H."/>
            <person name="Spencer D.F."/>
            <person name="Suzuki S."/>
            <person name="Worden A.Z."/>
            <person name="Zauner S."/>
            <person name="Barry K."/>
            <person name="Bell C."/>
            <person name="Bharti A.K."/>
            <person name="Crow J.A."/>
            <person name="Grimwood J."/>
            <person name="Kramer R."/>
            <person name="Lindquist E."/>
            <person name="Lucas S."/>
            <person name="Salamov A."/>
            <person name="McFadden G.I."/>
            <person name="Lane C.E."/>
            <person name="Keeling P.J."/>
            <person name="Gray M.W."/>
            <person name="Grigoriev I.V."/>
            <person name="Archibald J.M."/>
        </authorList>
    </citation>
    <scope>NUCLEOTIDE SEQUENCE</scope>
    <source>
        <strain evidence="4">CCMP2712</strain>
    </source>
</reference>
<organism evidence="2">
    <name type="scientific">Guillardia theta (strain CCMP2712)</name>
    <name type="common">Cryptophyte</name>
    <dbReference type="NCBI Taxonomy" id="905079"/>
    <lineage>
        <taxon>Eukaryota</taxon>
        <taxon>Cryptophyceae</taxon>
        <taxon>Pyrenomonadales</taxon>
        <taxon>Geminigeraceae</taxon>
        <taxon>Guillardia</taxon>
    </lineage>
</organism>
<dbReference type="PaxDb" id="55529-EKX49243"/>
<evidence type="ECO:0000256" key="1">
    <source>
        <dbReference type="SAM" id="MobiDB-lite"/>
    </source>
</evidence>
<feature type="region of interest" description="Disordered" evidence="1">
    <location>
        <begin position="102"/>
        <end position="127"/>
    </location>
</feature>
<dbReference type="GeneID" id="17306155"/>
<keyword evidence="4" id="KW-1185">Reference proteome</keyword>
<proteinExistence type="predicted"/>
<dbReference type="Proteomes" id="UP000011087">
    <property type="component" value="Unassembled WGS sequence"/>
</dbReference>
<evidence type="ECO:0000313" key="4">
    <source>
        <dbReference type="Proteomes" id="UP000011087"/>
    </source>
</evidence>
<feature type="compositionally biased region" description="Basic and acidic residues" evidence="1">
    <location>
        <begin position="109"/>
        <end position="127"/>
    </location>
</feature>
<dbReference type="RefSeq" id="XP_005836223.1">
    <property type="nucleotide sequence ID" value="XM_005836166.1"/>
</dbReference>
<dbReference type="AlphaFoldDB" id="L1JL64"/>
<accession>L1JL64</accession>
<dbReference type="EMBL" id="JH992982">
    <property type="protein sequence ID" value="EKX49243.1"/>
    <property type="molecule type" value="Genomic_DNA"/>
</dbReference>
<evidence type="ECO:0000313" key="3">
    <source>
        <dbReference type="EnsemblProtists" id="EKX49243"/>
    </source>
</evidence>
<reference evidence="3" key="3">
    <citation type="submission" date="2016-03" db="UniProtKB">
        <authorList>
            <consortium name="EnsemblProtists"/>
        </authorList>
    </citation>
    <scope>IDENTIFICATION</scope>
</reference>
<dbReference type="HOGENOM" id="CLU_1974745_0_0_1"/>
<reference evidence="2 4" key="1">
    <citation type="journal article" date="2012" name="Nature">
        <title>Algal genomes reveal evolutionary mosaicism and the fate of nucleomorphs.</title>
        <authorList>
            <consortium name="DOE Joint Genome Institute"/>
            <person name="Curtis B.A."/>
            <person name="Tanifuji G."/>
            <person name="Burki F."/>
            <person name="Gruber A."/>
            <person name="Irimia M."/>
            <person name="Maruyama S."/>
            <person name="Arias M.C."/>
            <person name="Ball S.G."/>
            <person name="Gile G.H."/>
            <person name="Hirakawa Y."/>
            <person name="Hopkins J.F."/>
            <person name="Kuo A."/>
            <person name="Rensing S.A."/>
            <person name="Schmutz J."/>
            <person name="Symeonidi A."/>
            <person name="Elias M."/>
            <person name="Eveleigh R.J."/>
            <person name="Herman E.K."/>
            <person name="Klute M.J."/>
            <person name="Nakayama T."/>
            <person name="Obornik M."/>
            <person name="Reyes-Prieto A."/>
            <person name="Armbrust E.V."/>
            <person name="Aves S.J."/>
            <person name="Beiko R.G."/>
            <person name="Coutinho P."/>
            <person name="Dacks J.B."/>
            <person name="Durnford D.G."/>
            <person name="Fast N.M."/>
            <person name="Green B.R."/>
            <person name="Grisdale C.J."/>
            <person name="Hempel F."/>
            <person name="Henrissat B."/>
            <person name="Hoppner M.P."/>
            <person name="Ishida K."/>
            <person name="Kim E."/>
            <person name="Koreny L."/>
            <person name="Kroth P.G."/>
            <person name="Liu Y."/>
            <person name="Malik S.B."/>
            <person name="Maier U.G."/>
            <person name="McRose D."/>
            <person name="Mock T."/>
            <person name="Neilson J.A."/>
            <person name="Onodera N.T."/>
            <person name="Poole A.M."/>
            <person name="Pritham E.J."/>
            <person name="Richards T.A."/>
            <person name="Rocap G."/>
            <person name="Roy S.W."/>
            <person name="Sarai C."/>
            <person name="Schaack S."/>
            <person name="Shirato S."/>
            <person name="Slamovits C.H."/>
            <person name="Spencer D.F."/>
            <person name="Suzuki S."/>
            <person name="Worden A.Z."/>
            <person name="Zauner S."/>
            <person name="Barry K."/>
            <person name="Bell C."/>
            <person name="Bharti A.K."/>
            <person name="Crow J.A."/>
            <person name="Grimwood J."/>
            <person name="Kramer R."/>
            <person name="Lindquist E."/>
            <person name="Lucas S."/>
            <person name="Salamov A."/>
            <person name="McFadden G.I."/>
            <person name="Lane C.E."/>
            <person name="Keeling P.J."/>
            <person name="Gray M.W."/>
            <person name="Grigoriev I.V."/>
            <person name="Archibald J.M."/>
        </authorList>
    </citation>
    <scope>NUCLEOTIDE SEQUENCE</scope>
    <source>
        <strain evidence="2 4">CCMP2712</strain>
    </source>
</reference>
<dbReference type="KEGG" id="gtt:GUITHDRAFT_104772"/>
<name>L1JL64_GUITC</name>
<dbReference type="EnsemblProtists" id="EKX49243">
    <property type="protein sequence ID" value="EKX49243"/>
    <property type="gene ID" value="GUITHDRAFT_104772"/>
</dbReference>
<gene>
    <name evidence="2" type="ORF">GUITHDRAFT_104772</name>
</gene>
<sequence>MLVLCEAAREARAFVGPTPHVWGWPCMAPIIRKPRLGRQQVLSARSPEDESLRIFRVQDPNVWISDLKPNQDDVLNLRDRFQRVRRAVKEILDMLNLKGQKTGEVTSVDSKDDMRQLSRHARSLEHR</sequence>
<evidence type="ECO:0000313" key="2">
    <source>
        <dbReference type="EMBL" id="EKX49243.1"/>
    </source>
</evidence>